<reference evidence="1" key="1">
    <citation type="submission" date="2020-06" db="EMBL/GenBank/DDBJ databases">
        <authorList>
            <person name="Li T."/>
            <person name="Hu X."/>
            <person name="Zhang T."/>
            <person name="Song X."/>
            <person name="Zhang H."/>
            <person name="Dai N."/>
            <person name="Sheng W."/>
            <person name="Hou X."/>
            <person name="Wei L."/>
        </authorList>
    </citation>
    <scope>NUCLEOTIDE SEQUENCE</scope>
    <source>
        <strain evidence="1">KEN1</strain>
        <tissue evidence="1">Leaf</tissue>
    </source>
</reference>
<accession>A0AAW2VXJ2</accession>
<gene>
    <name evidence="1" type="ORF">Slati_2712100</name>
</gene>
<proteinExistence type="predicted"/>
<dbReference type="AlphaFoldDB" id="A0AAW2VXJ2"/>
<sequence length="55" mass="5943">MSQAAPWARWPVVTCGGRAGGQGMPAGTQVWERPSSRDSYRLGIANCLYGNFLDV</sequence>
<name>A0AAW2VXJ2_9LAMI</name>
<comment type="caution">
    <text evidence="1">The sequence shown here is derived from an EMBL/GenBank/DDBJ whole genome shotgun (WGS) entry which is preliminary data.</text>
</comment>
<reference evidence="1" key="2">
    <citation type="journal article" date="2024" name="Plant">
        <title>Genomic evolution and insights into agronomic trait innovations of Sesamum species.</title>
        <authorList>
            <person name="Miao H."/>
            <person name="Wang L."/>
            <person name="Qu L."/>
            <person name="Liu H."/>
            <person name="Sun Y."/>
            <person name="Le M."/>
            <person name="Wang Q."/>
            <person name="Wei S."/>
            <person name="Zheng Y."/>
            <person name="Lin W."/>
            <person name="Duan Y."/>
            <person name="Cao H."/>
            <person name="Xiong S."/>
            <person name="Wang X."/>
            <person name="Wei L."/>
            <person name="Li C."/>
            <person name="Ma Q."/>
            <person name="Ju M."/>
            <person name="Zhao R."/>
            <person name="Li G."/>
            <person name="Mu C."/>
            <person name="Tian Q."/>
            <person name="Mei H."/>
            <person name="Zhang T."/>
            <person name="Gao T."/>
            <person name="Zhang H."/>
        </authorList>
    </citation>
    <scope>NUCLEOTIDE SEQUENCE</scope>
    <source>
        <strain evidence="1">KEN1</strain>
    </source>
</reference>
<protein>
    <submittedName>
        <fullName evidence="1">Uncharacterized protein</fullName>
    </submittedName>
</protein>
<organism evidence="1">
    <name type="scientific">Sesamum latifolium</name>
    <dbReference type="NCBI Taxonomy" id="2727402"/>
    <lineage>
        <taxon>Eukaryota</taxon>
        <taxon>Viridiplantae</taxon>
        <taxon>Streptophyta</taxon>
        <taxon>Embryophyta</taxon>
        <taxon>Tracheophyta</taxon>
        <taxon>Spermatophyta</taxon>
        <taxon>Magnoliopsida</taxon>
        <taxon>eudicotyledons</taxon>
        <taxon>Gunneridae</taxon>
        <taxon>Pentapetalae</taxon>
        <taxon>asterids</taxon>
        <taxon>lamiids</taxon>
        <taxon>Lamiales</taxon>
        <taxon>Pedaliaceae</taxon>
        <taxon>Sesamum</taxon>
    </lineage>
</organism>
<evidence type="ECO:0000313" key="1">
    <source>
        <dbReference type="EMBL" id="KAL0433778.1"/>
    </source>
</evidence>
<dbReference type="EMBL" id="JACGWN010000009">
    <property type="protein sequence ID" value="KAL0433778.1"/>
    <property type="molecule type" value="Genomic_DNA"/>
</dbReference>